<dbReference type="CDD" id="cd19071">
    <property type="entry name" value="AKR_AKR1-5-like"/>
    <property type="match status" value="1"/>
</dbReference>
<evidence type="ECO:0000259" key="5">
    <source>
        <dbReference type="Pfam" id="PF00248"/>
    </source>
</evidence>
<dbReference type="Pfam" id="PF00248">
    <property type="entry name" value="Aldo_ket_red"/>
    <property type="match status" value="1"/>
</dbReference>
<dbReference type="FunFam" id="3.20.20.100:FF:000002">
    <property type="entry name" value="2,5-diketo-D-gluconic acid reductase A"/>
    <property type="match status" value="1"/>
</dbReference>
<feature type="domain" description="NADP-dependent oxidoreductase" evidence="5">
    <location>
        <begin position="29"/>
        <end position="267"/>
    </location>
</feature>
<dbReference type="PROSITE" id="PS00063">
    <property type="entry name" value="ALDOKETO_REDUCTASE_3"/>
    <property type="match status" value="1"/>
</dbReference>
<dbReference type="PANTHER" id="PTHR43827:SF13">
    <property type="entry name" value="ALDO_KETO REDUCTASE FAMILY PROTEIN"/>
    <property type="match status" value="1"/>
</dbReference>
<organism evidence="6 7">
    <name type="scientific">Prototheca wickerhamii</name>
    <dbReference type="NCBI Taxonomy" id="3111"/>
    <lineage>
        <taxon>Eukaryota</taxon>
        <taxon>Viridiplantae</taxon>
        <taxon>Chlorophyta</taxon>
        <taxon>core chlorophytes</taxon>
        <taxon>Trebouxiophyceae</taxon>
        <taxon>Chlorellales</taxon>
        <taxon>Chlorellaceae</taxon>
        <taxon>Prototheca</taxon>
    </lineage>
</organism>
<accession>A0AAD9ILG1</accession>
<keyword evidence="7" id="KW-1185">Reference proteome</keyword>
<dbReference type="PIRSF" id="PIRSF000097">
    <property type="entry name" value="AKR"/>
    <property type="match status" value="1"/>
</dbReference>
<reference evidence="6" key="1">
    <citation type="submission" date="2021-01" db="EMBL/GenBank/DDBJ databases">
        <authorList>
            <person name="Eckstrom K.M.E."/>
        </authorList>
    </citation>
    <scope>NUCLEOTIDE SEQUENCE</scope>
    <source>
        <strain evidence="6">UVCC 0001</strain>
    </source>
</reference>
<dbReference type="SUPFAM" id="SSF51430">
    <property type="entry name" value="NAD(P)-linked oxidoreductase"/>
    <property type="match status" value="1"/>
</dbReference>
<evidence type="ECO:0000256" key="1">
    <source>
        <dbReference type="ARBA" id="ARBA00023002"/>
    </source>
</evidence>
<gene>
    <name evidence="6" type="ORF">QBZ16_002236</name>
</gene>
<dbReference type="InterPro" id="IPR018170">
    <property type="entry name" value="Aldo/ket_reductase_CS"/>
</dbReference>
<dbReference type="Proteomes" id="UP001255856">
    <property type="component" value="Unassembled WGS sequence"/>
</dbReference>
<evidence type="ECO:0000313" key="6">
    <source>
        <dbReference type="EMBL" id="KAK2079841.1"/>
    </source>
</evidence>
<protein>
    <recommendedName>
        <fullName evidence="5">NADP-dependent oxidoreductase domain-containing protein</fullName>
    </recommendedName>
</protein>
<evidence type="ECO:0000256" key="2">
    <source>
        <dbReference type="PIRSR" id="PIRSR000097-1"/>
    </source>
</evidence>
<dbReference type="Gene3D" id="3.20.20.100">
    <property type="entry name" value="NADP-dependent oxidoreductase domain"/>
    <property type="match status" value="1"/>
</dbReference>
<dbReference type="GO" id="GO:0016616">
    <property type="term" value="F:oxidoreductase activity, acting on the CH-OH group of donors, NAD or NADP as acceptor"/>
    <property type="evidence" value="ECO:0007669"/>
    <property type="project" value="UniProtKB-ARBA"/>
</dbReference>
<dbReference type="PANTHER" id="PTHR43827">
    <property type="entry name" value="2,5-DIKETO-D-GLUCONIC ACID REDUCTASE"/>
    <property type="match status" value="1"/>
</dbReference>
<dbReference type="PRINTS" id="PR00069">
    <property type="entry name" value="ALDKETRDTASE"/>
</dbReference>
<evidence type="ECO:0000256" key="4">
    <source>
        <dbReference type="PIRSR" id="PIRSR000097-3"/>
    </source>
</evidence>
<dbReference type="AlphaFoldDB" id="A0AAD9ILG1"/>
<sequence>MARVCVRATLKGLSSRPRLRQGTPFPSIGLGVYQCTPGAEAYNAVRSALALGYRHIDTAQAYHNEEDVGRAVRDSGIPRQDIFVTSKLKVHSWGRAAATAAVETSLKKLGLDYIDLFLLHAPGDPALRAETWGVLERYQALGRLRSIGVSNFGISHLEKLLLSAQVVPAVNQIELNPFLQWREVVTYCRGKDIVLEAYSPLARGQKLDDPTLAAIAGKLGVTPVQIMVKYVWPLWALQKGFVVLPKSVVPERQRENADVMHFTIPDELDAGA</sequence>
<name>A0AAD9ILG1_PROWI</name>
<dbReference type="InterPro" id="IPR020471">
    <property type="entry name" value="AKR"/>
</dbReference>
<keyword evidence="1" id="KW-0560">Oxidoreductase</keyword>
<dbReference type="InterPro" id="IPR023210">
    <property type="entry name" value="NADP_OxRdtase_dom"/>
</dbReference>
<comment type="caution">
    <text evidence="6">The sequence shown here is derived from an EMBL/GenBank/DDBJ whole genome shotgun (WGS) entry which is preliminary data.</text>
</comment>
<feature type="site" description="Lowers pKa of active site Tyr" evidence="4">
    <location>
        <position position="87"/>
    </location>
</feature>
<dbReference type="InterPro" id="IPR036812">
    <property type="entry name" value="NAD(P)_OxRdtase_dom_sf"/>
</dbReference>
<dbReference type="PROSITE" id="PS00798">
    <property type="entry name" value="ALDOKETO_REDUCTASE_1"/>
    <property type="match status" value="1"/>
</dbReference>
<evidence type="ECO:0000313" key="7">
    <source>
        <dbReference type="Proteomes" id="UP001255856"/>
    </source>
</evidence>
<feature type="active site" description="Proton donor" evidence="2">
    <location>
        <position position="62"/>
    </location>
</feature>
<proteinExistence type="predicted"/>
<dbReference type="EMBL" id="JASFZW010000002">
    <property type="protein sequence ID" value="KAK2079841.1"/>
    <property type="molecule type" value="Genomic_DNA"/>
</dbReference>
<evidence type="ECO:0000256" key="3">
    <source>
        <dbReference type="PIRSR" id="PIRSR000097-2"/>
    </source>
</evidence>
<feature type="binding site" evidence="3">
    <location>
        <position position="120"/>
    </location>
    <ligand>
        <name>substrate</name>
    </ligand>
</feature>